<proteinExistence type="predicted"/>
<keyword evidence="1" id="KW-0347">Helicase</keyword>
<evidence type="ECO:0000313" key="2">
    <source>
        <dbReference type="Proteomes" id="UP000270034"/>
    </source>
</evidence>
<keyword evidence="1" id="KW-0547">Nucleotide-binding</keyword>
<reference evidence="1 2" key="1">
    <citation type="submission" date="2018-02" db="EMBL/GenBank/DDBJ databases">
        <title>Acetobacter orientalis genome.</title>
        <authorList>
            <person name="Nakashima N."/>
            <person name="Tamura T."/>
        </authorList>
    </citation>
    <scope>NUCLEOTIDE SEQUENCE [LARGE SCALE GENOMIC DNA]</scope>
    <source>
        <strain evidence="1 2">FAN1</strain>
    </source>
</reference>
<accession>A0A2Z5ZF34</accession>
<protein>
    <submittedName>
        <fullName evidence="1">Putative ATP-dependent RNA helicase</fullName>
    </submittedName>
</protein>
<dbReference type="AlphaFoldDB" id="A0A2Z5ZF34"/>
<evidence type="ECO:0000313" key="1">
    <source>
        <dbReference type="EMBL" id="BBC79332.1"/>
    </source>
</evidence>
<dbReference type="Proteomes" id="UP000270034">
    <property type="component" value="Chromosome"/>
</dbReference>
<organism evidence="1 2">
    <name type="scientific">Acetobacter orientalis</name>
    <dbReference type="NCBI Taxonomy" id="146474"/>
    <lineage>
        <taxon>Bacteria</taxon>
        <taxon>Pseudomonadati</taxon>
        <taxon>Pseudomonadota</taxon>
        <taxon>Alphaproteobacteria</taxon>
        <taxon>Acetobacterales</taxon>
        <taxon>Acetobacteraceae</taxon>
        <taxon>Acetobacter</taxon>
    </lineage>
</organism>
<dbReference type="GO" id="GO:0004386">
    <property type="term" value="F:helicase activity"/>
    <property type="evidence" value="ECO:0007669"/>
    <property type="project" value="UniProtKB-KW"/>
</dbReference>
<name>A0A2Z5ZF34_9PROT</name>
<dbReference type="KEGG" id="aot:AcetOri_orf01449"/>
<dbReference type="EMBL" id="AP018515">
    <property type="protein sequence ID" value="BBC79332.1"/>
    <property type="molecule type" value="Genomic_DNA"/>
</dbReference>
<keyword evidence="1" id="KW-0067">ATP-binding</keyword>
<keyword evidence="1" id="KW-0378">Hydrolase</keyword>
<gene>
    <name evidence="1" type="ORF">AcetOrient_orf01449</name>
</gene>
<sequence>MVVAEATAGAAAINVVASKAIRRRIIKSLQFLAFFDVLAITAACAVG</sequence>